<dbReference type="AlphaFoldDB" id="A0A6P3QTE4"/>
<dbReference type="OrthoDB" id="2286360at2759"/>
<dbReference type="InterPro" id="IPR051841">
    <property type="entry name" value="MT-Golgi_org_protein"/>
</dbReference>
<keyword evidence="7" id="KW-1185">Reference proteome</keyword>
<dbReference type="Proteomes" id="UP000515202">
    <property type="component" value="Unplaced"/>
</dbReference>
<keyword evidence="3" id="KW-0597">Phosphoprotein</keyword>
<evidence type="ECO:0000313" key="7">
    <source>
        <dbReference type="Proteomes" id="UP000515202"/>
    </source>
</evidence>
<protein>
    <submittedName>
        <fullName evidence="8 9">Golgin subfamily A member 3-like</fullName>
    </submittedName>
</protein>
<evidence type="ECO:0000313" key="8">
    <source>
        <dbReference type="RefSeq" id="XP_011369662.1"/>
    </source>
</evidence>
<organism evidence="7 9">
    <name type="scientific">Pteropus vampyrus</name>
    <name type="common">Large flying fox</name>
    <dbReference type="NCBI Taxonomy" id="132908"/>
    <lineage>
        <taxon>Eukaryota</taxon>
        <taxon>Metazoa</taxon>
        <taxon>Chordata</taxon>
        <taxon>Craniata</taxon>
        <taxon>Vertebrata</taxon>
        <taxon>Euteleostomi</taxon>
        <taxon>Mammalia</taxon>
        <taxon>Eutheria</taxon>
        <taxon>Laurasiatheria</taxon>
        <taxon>Chiroptera</taxon>
        <taxon>Yinpterochiroptera</taxon>
        <taxon>Pteropodoidea</taxon>
        <taxon>Pteropodidae</taxon>
        <taxon>Pteropodinae</taxon>
        <taxon>Pteropus</taxon>
    </lineage>
</organism>
<dbReference type="PANTHER" id="PTHR18902:SF26">
    <property type="entry name" value="GOLGIN SUBFAMILY A MEMBER 3"/>
    <property type="match status" value="1"/>
</dbReference>
<gene>
    <name evidence="8 9" type="primary">LOC105299550</name>
</gene>
<feature type="coiled-coil region" evidence="5">
    <location>
        <begin position="3"/>
        <end position="61"/>
    </location>
</feature>
<dbReference type="GO" id="GO:0005737">
    <property type="term" value="C:cytoplasm"/>
    <property type="evidence" value="ECO:0007669"/>
    <property type="project" value="UniProtKB-SubCell"/>
</dbReference>
<evidence type="ECO:0000256" key="6">
    <source>
        <dbReference type="SAM" id="MobiDB-lite"/>
    </source>
</evidence>
<evidence type="ECO:0000256" key="5">
    <source>
        <dbReference type="SAM" id="Coils"/>
    </source>
</evidence>
<reference evidence="8 9" key="1">
    <citation type="submission" date="2025-04" db="UniProtKB">
        <authorList>
            <consortium name="RefSeq"/>
        </authorList>
    </citation>
    <scope>IDENTIFICATION</scope>
    <source>
        <tissue evidence="8 9">Kidney</tissue>
    </source>
</reference>
<sequence>MLEKELQEVIALTSQELEELREKVLELEDELQESRGFRRKIKRLEESSKKLALELEHERGRLAGLGQTSAALREHNSVLETALARREADLVQLNLQVQAVLQRKEEEDRQMQQLVQALQAALDTERQTVRSLKEQVRGQLRPRHSRALGRSSSGSGSRGWVPSKHQLPPRGLLRTKVSPQHC</sequence>
<feature type="region of interest" description="Disordered" evidence="6">
    <location>
        <begin position="132"/>
        <end position="182"/>
    </location>
</feature>
<feature type="compositionally biased region" description="Low complexity" evidence="6">
    <location>
        <begin position="148"/>
        <end position="159"/>
    </location>
</feature>
<evidence type="ECO:0000256" key="2">
    <source>
        <dbReference type="ARBA" id="ARBA00022490"/>
    </source>
</evidence>
<evidence type="ECO:0000256" key="3">
    <source>
        <dbReference type="ARBA" id="ARBA00022553"/>
    </source>
</evidence>
<accession>A0A6P3QTE4</accession>
<dbReference type="RefSeq" id="XP_011369662.1">
    <property type="nucleotide sequence ID" value="XM_011371360.2"/>
</dbReference>
<evidence type="ECO:0000256" key="4">
    <source>
        <dbReference type="ARBA" id="ARBA00023054"/>
    </source>
</evidence>
<name>A0A6P3QTE4_PTEVA</name>
<evidence type="ECO:0000256" key="1">
    <source>
        <dbReference type="ARBA" id="ARBA00004496"/>
    </source>
</evidence>
<dbReference type="GeneID" id="105299550"/>
<evidence type="ECO:0000313" key="9">
    <source>
        <dbReference type="RefSeq" id="XP_011369663.1"/>
    </source>
</evidence>
<dbReference type="PANTHER" id="PTHR18902">
    <property type="entry name" value="NUCLEAR MITOTIC APPARATUS PROTEIN 1-RELATED"/>
    <property type="match status" value="1"/>
</dbReference>
<keyword evidence="2" id="KW-0963">Cytoplasm</keyword>
<comment type="subcellular location">
    <subcellularLocation>
        <location evidence="1">Cytoplasm</location>
    </subcellularLocation>
</comment>
<dbReference type="RefSeq" id="XP_011369663.1">
    <property type="nucleotide sequence ID" value="XM_011371361.2"/>
</dbReference>
<keyword evidence="4 5" id="KW-0175">Coiled coil</keyword>
<dbReference type="KEGG" id="pvp:105299550"/>
<proteinExistence type="predicted"/>